<sequence length="98" mass="11012">MTTLLQDHQHENNHIQLRNIPMEDSPNAAEVSHISPSHSSVVGDPRLSAQRKKEMGLMKGCLGHYSYSQAGGSRLPKLPQRTCLFHQDTTMRLLILSH</sequence>
<comment type="caution">
    <text evidence="2">The sequence shown here is derived from an EMBL/GenBank/DDBJ whole genome shotgun (WGS) entry which is preliminary data.</text>
</comment>
<gene>
    <name evidence="2" type="ORF">Pcinc_041407</name>
</gene>
<accession>A0AAE1EGY9</accession>
<protein>
    <submittedName>
        <fullName evidence="2">Uncharacterized protein</fullName>
    </submittedName>
</protein>
<reference evidence="2" key="1">
    <citation type="submission" date="2023-10" db="EMBL/GenBank/DDBJ databases">
        <title>Genome assemblies of two species of porcelain crab, Petrolisthes cinctipes and Petrolisthes manimaculis (Anomura: Porcellanidae).</title>
        <authorList>
            <person name="Angst P."/>
        </authorList>
    </citation>
    <scope>NUCLEOTIDE SEQUENCE</scope>
    <source>
        <strain evidence="2">PB745_01</strain>
        <tissue evidence="2">Gill</tissue>
    </source>
</reference>
<dbReference type="AlphaFoldDB" id="A0AAE1EGY9"/>
<evidence type="ECO:0000313" key="3">
    <source>
        <dbReference type="Proteomes" id="UP001286313"/>
    </source>
</evidence>
<feature type="compositionally biased region" description="Low complexity" evidence="1">
    <location>
        <begin position="31"/>
        <end position="42"/>
    </location>
</feature>
<dbReference type="EMBL" id="JAWQEG010007640">
    <property type="protein sequence ID" value="KAK3851984.1"/>
    <property type="molecule type" value="Genomic_DNA"/>
</dbReference>
<evidence type="ECO:0000256" key="1">
    <source>
        <dbReference type="SAM" id="MobiDB-lite"/>
    </source>
</evidence>
<evidence type="ECO:0000313" key="2">
    <source>
        <dbReference type="EMBL" id="KAK3851984.1"/>
    </source>
</evidence>
<dbReference type="Proteomes" id="UP001286313">
    <property type="component" value="Unassembled WGS sequence"/>
</dbReference>
<name>A0AAE1EGY9_PETCI</name>
<feature type="region of interest" description="Disordered" evidence="1">
    <location>
        <begin position="26"/>
        <end position="45"/>
    </location>
</feature>
<organism evidence="2 3">
    <name type="scientific">Petrolisthes cinctipes</name>
    <name type="common">Flat porcelain crab</name>
    <dbReference type="NCBI Taxonomy" id="88211"/>
    <lineage>
        <taxon>Eukaryota</taxon>
        <taxon>Metazoa</taxon>
        <taxon>Ecdysozoa</taxon>
        <taxon>Arthropoda</taxon>
        <taxon>Crustacea</taxon>
        <taxon>Multicrustacea</taxon>
        <taxon>Malacostraca</taxon>
        <taxon>Eumalacostraca</taxon>
        <taxon>Eucarida</taxon>
        <taxon>Decapoda</taxon>
        <taxon>Pleocyemata</taxon>
        <taxon>Anomura</taxon>
        <taxon>Galatheoidea</taxon>
        <taxon>Porcellanidae</taxon>
        <taxon>Petrolisthes</taxon>
    </lineage>
</organism>
<keyword evidence="3" id="KW-1185">Reference proteome</keyword>
<proteinExistence type="predicted"/>